<dbReference type="Gene3D" id="3.40.50.450">
    <property type="match status" value="1"/>
</dbReference>
<evidence type="ECO:0000313" key="3">
    <source>
        <dbReference type="Proteomes" id="UP000703893"/>
    </source>
</evidence>
<gene>
    <name evidence="2" type="ORF">FJZ00_01185</name>
</gene>
<dbReference type="Proteomes" id="UP000703893">
    <property type="component" value="Unassembled WGS sequence"/>
</dbReference>
<dbReference type="SUPFAM" id="SSF102405">
    <property type="entry name" value="MCP/YpsA-like"/>
    <property type="match status" value="1"/>
</dbReference>
<feature type="domain" description="Smf/DprA SLOG" evidence="1">
    <location>
        <begin position="22"/>
        <end position="107"/>
    </location>
</feature>
<name>A0A938BHT9_9BACT</name>
<dbReference type="Pfam" id="PF02481">
    <property type="entry name" value="DNA_processg_A"/>
    <property type="match status" value="1"/>
</dbReference>
<sequence length="164" mass="18154">MDTTSIPVTVDAFMQELQTIQSAGHKKIAILGTRHISLTHQQLIEMLAYALSLTGNTIITSGAAGTNSAVIKGVQRANPGNLQVILPQTLTQQSAESQELLQVVREHSERRLLTLAQASQMCNQEIIDTCQQLICFLYHSSTTLQESVRYAQEKHKVVTTFYLD</sequence>
<accession>A0A938BHT9</accession>
<protein>
    <submittedName>
        <fullName evidence="2">DNA recombination-mediator protein A</fullName>
    </submittedName>
</protein>
<evidence type="ECO:0000313" key="2">
    <source>
        <dbReference type="EMBL" id="MBM3273737.1"/>
    </source>
</evidence>
<dbReference type="EMBL" id="VGJX01000038">
    <property type="protein sequence ID" value="MBM3273737.1"/>
    <property type="molecule type" value="Genomic_DNA"/>
</dbReference>
<evidence type="ECO:0000259" key="1">
    <source>
        <dbReference type="Pfam" id="PF02481"/>
    </source>
</evidence>
<reference evidence="2 3" key="1">
    <citation type="submission" date="2019-03" db="EMBL/GenBank/DDBJ databases">
        <title>Lake Tanganyika Metagenome-Assembled Genomes (MAGs).</title>
        <authorList>
            <person name="Tran P."/>
        </authorList>
    </citation>
    <scope>NUCLEOTIDE SEQUENCE [LARGE SCALE GENOMIC DNA]</scope>
    <source>
        <strain evidence="2">K_DeepCast_65m_m2_236</strain>
    </source>
</reference>
<comment type="caution">
    <text evidence="2">The sequence shown here is derived from an EMBL/GenBank/DDBJ whole genome shotgun (WGS) entry which is preliminary data.</text>
</comment>
<dbReference type="InterPro" id="IPR057666">
    <property type="entry name" value="DrpA_SLOG"/>
</dbReference>
<organism evidence="2 3">
    <name type="scientific">Candidatus Tanganyikabacteria bacterium</name>
    <dbReference type="NCBI Taxonomy" id="2961651"/>
    <lineage>
        <taxon>Bacteria</taxon>
        <taxon>Bacillati</taxon>
        <taxon>Candidatus Sericytochromatia</taxon>
        <taxon>Candidatus Tanganyikabacteria</taxon>
    </lineage>
</organism>
<dbReference type="AlphaFoldDB" id="A0A938BHT9"/>
<proteinExistence type="predicted"/>